<accession>A0A6D2JH96</accession>
<evidence type="ECO:0000313" key="1">
    <source>
        <dbReference type="EMBL" id="CAA7039090.1"/>
    </source>
</evidence>
<keyword evidence="2" id="KW-1185">Reference proteome</keyword>
<name>A0A6D2JH96_9BRAS</name>
<dbReference type="EMBL" id="CACVBM020001206">
    <property type="protein sequence ID" value="CAA7039090.1"/>
    <property type="molecule type" value="Genomic_DNA"/>
</dbReference>
<sequence>MEYELEEFVRNDIWKLVPLPYSVNVVGTKWIFKNKTDDIGCIVEISQDLLLRVTHKLKESTLMKLCPCSRTWSLSDCFRAPRAWYERLTKFLTDTEKLVQNFVKSMTKEFKMSMVGELKYFLGLQVIRLRKVSLFLKYYAKNLLVKFGLEKCKEARTPMSTPQRLERMNMEKMLM</sequence>
<evidence type="ECO:0000313" key="2">
    <source>
        <dbReference type="Proteomes" id="UP000467841"/>
    </source>
</evidence>
<dbReference type="OrthoDB" id="1434209at2759"/>
<gene>
    <name evidence="1" type="ORF">MERR_LOCUS26325</name>
</gene>
<comment type="caution">
    <text evidence="1">The sequence shown here is derived from an EMBL/GenBank/DDBJ whole genome shotgun (WGS) entry which is preliminary data.</text>
</comment>
<proteinExistence type="predicted"/>
<organism evidence="1 2">
    <name type="scientific">Microthlaspi erraticum</name>
    <dbReference type="NCBI Taxonomy" id="1685480"/>
    <lineage>
        <taxon>Eukaryota</taxon>
        <taxon>Viridiplantae</taxon>
        <taxon>Streptophyta</taxon>
        <taxon>Embryophyta</taxon>
        <taxon>Tracheophyta</taxon>
        <taxon>Spermatophyta</taxon>
        <taxon>Magnoliopsida</taxon>
        <taxon>eudicotyledons</taxon>
        <taxon>Gunneridae</taxon>
        <taxon>Pentapetalae</taxon>
        <taxon>rosids</taxon>
        <taxon>malvids</taxon>
        <taxon>Brassicales</taxon>
        <taxon>Brassicaceae</taxon>
        <taxon>Coluteocarpeae</taxon>
        <taxon>Microthlaspi</taxon>
    </lineage>
</organism>
<dbReference type="AlphaFoldDB" id="A0A6D2JH96"/>
<protein>
    <recommendedName>
        <fullName evidence="3">Reverse transcriptase Ty1/copia-type domain-containing protein</fullName>
    </recommendedName>
</protein>
<reference evidence="1" key="1">
    <citation type="submission" date="2020-01" db="EMBL/GenBank/DDBJ databases">
        <authorList>
            <person name="Mishra B."/>
        </authorList>
    </citation>
    <scope>NUCLEOTIDE SEQUENCE [LARGE SCALE GENOMIC DNA]</scope>
</reference>
<dbReference type="Proteomes" id="UP000467841">
    <property type="component" value="Unassembled WGS sequence"/>
</dbReference>
<evidence type="ECO:0008006" key="3">
    <source>
        <dbReference type="Google" id="ProtNLM"/>
    </source>
</evidence>